<reference evidence="2 3" key="1">
    <citation type="submission" date="2011-11" db="EMBL/GenBank/DDBJ databases">
        <title>The Noncontiguous Finished genome of Desulfosporosinus youngiae DSM 17734.</title>
        <authorList>
            <consortium name="US DOE Joint Genome Institute (JGI-PGF)"/>
            <person name="Lucas S."/>
            <person name="Han J."/>
            <person name="Lapidus A."/>
            <person name="Cheng J.-F."/>
            <person name="Goodwin L."/>
            <person name="Pitluck S."/>
            <person name="Peters L."/>
            <person name="Ovchinnikova G."/>
            <person name="Lu M."/>
            <person name="Land M.L."/>
            <person name="Hauser L."/>
            <person name="Pester M."/>
            <person name="Spring S."/>
            <person name="Ollivier B."/>
            <person name="Rattei T."/>
            <person name="Klenk H.-P."/>
            <person name="Wagner M."/>
            <person name="Loy A."/>
            <person name="Woyke T.J."/>
        </authorList>
    </citation>
    <scope>NUCLEOTIDE SEQUENCE [LARGE SCALE GENOMIC DNA]</scope>
    <source>
        <strain evidence="2 3">DSM 17734</strain>
    </source>
</reference>
<accession>H5XV65</accession>
<evidence type="ECO:0000313" key="2">
    <source>
        <dbReference type="EMBL" id="EHQ89663.1"/>
    </source>
</evidence>
<organism evidence="2 3">
    <name type="scientific">Desulfosporosinus youngiae DSM 17734</name>
    <dbReference type="NCBI Taxonomy" id="768710"/>
    <lineage>
        <taxon>Bacteria</taxon>
        <taxon>Bacillati</taxon>
        <taxon>Bacillota</taxon>
        <taxon>Clostridia</taxon>
        <taxon>Eubacteriales</taxon>
        <taxon>Desulfitobacteriaceae</taxon>
        <taxon>Desulfosporosinus</taxon>
    </lineage>
</organism>
<protein>
    <recommendedName>
        <fullName evidence="4">YtxH domain-containing protein</fullName>
    </recommendedName>
</protein>
<dbReference type="EMBL" id="CM001441">
    <property type="protein sequence ID" value="EHQ89663.1"/>
    <property type="molecule type" value="Genomic_DNA"/>
</dbReference>
<evidence type="ECO:0000313" key="3">
    <source>
        <dbReference type="Proteomes" id="UP000005104"/>
    </source>
</evidence>
<sequence length="275" mass="32102">MSNEKIPNQDTEDEYGYDPAYREDNGPIMAPPFRGNPQEGFQRPGYRPRMSAPQDNYQAEPRGYSSRRYPMDDHVYPGDYGNARGYGGVRRNYPYYSYHERYHEGHQDYRHNRYHDYDDNDYRHLGYHGHGYYHRGYPGPGYYHRGYPGPGYYHHGYHHNDYCHNDHYDYHHYGPSRGRGWFDPEYLSSIMRSPTTNNFFRGVGVATIAMLLAPPIAKALKPLAVQAVHGVTSIVDELKGVVYEAREDIEDIFADGKWANMEHEGAMKQPPFDNQ</sequence>
<gene>
    <name evidence="2" type="ORF">DesyoDRAFT_2597</name>
</gene>
<dbReference type="STRING" id="768710.DesyoDRAFT_2597"/>
<evidence type="ECO:0000256" key="1">
    <source>
        <dbReference type="SAM" id="MobiDB-lite"/>
    </source>
</evidence>
<keyword evidence="3" id="KW-1185">Reference proteome</keyword>
<dbReference type="AlphaFoldDB" id="H5XV65"/>
<evidence type="ECO:0008006" key="4">
    <source>
        <dbReference type="Google" id="ProtNLM"/>
    </source>
</evidence>
<proteinExistence type="predicted"/>
<name>H5XV65_9FIRM</name>
<feature type="region of interest" description="Disordered" evidence="1">
    <location>
        <begin position="1"/>
        <end position="71"/>
    </location>
</feature>
<dbReference type="Proteomes" id="UP000005104">
    <property type="component" value="Chromosome"/>
</dbReference>
<dbReference type="RefSeq" id="WP_007783542.1">
    <property type="nucleotide sequence ID" value="NZ_CM001441.1"/>
</dbReference>
<dbReference type="HOGENOM" id="CLU_1010948_0_0_9"/>